<dbReference type="InterPro" id="IPR050569">
    <property type="entry name" value="TAAR"/>
</dbReference>
<reference evidence="13" key="1">
    <citation type="submission" date="2022-11" db="EMBL/GenBank/DDBJ databases">
        <title>Centuries of genome instability and evolution in soft-shell clam transmissible cancer (bioRxiv).</title>
        <authorList>
            <person name="Hart S.F.M."/>
            <person name="Yonemitsu M.A."/>
            <person name="Giersch R.M."/>
            <person name="Beal B.F."/>
            <person name="Arriagada G."/>
            <person name="Davis B.W."/>
            <person name="Ostrander E.A."/>
            <person name="Goff S.P."/>
            <person name="Metzger M.J."/>
        </authorList>
    </citation>
    <scope>NUCLEOTIDE SEQUENCE</scope>
    <source>
        <strain evidence="13">MELC-2E11</strain>
        <tissue evidence="13">Siphon/mantle</tissue>
    </source>
</reference>
<keyword evidence="3 9" id="KW-0812">Transmembrane</keyword>
<evidence type="ECO:0000313" key="13">
    <source>
        <dbReference type="EMBL" id="WAR13961.1"/>
    </source>
</evidence>
<dbReference type="Gene3D" id="1.20.1070.10">
    <property type="entry name" value="Rhodopsin 7-helix transmembrane proteins"/>
    <property type="match status" value="1"/>
</dbReference>
<dbReference type="PANTHER" id="PTHR24249:SF411">
    <property type="entry name" value="G-PROTEIN COUPLED RECEPTORS FAMILY 1 PROFILE DOMAIN-CONTAINING PROTEIN"/>
    <property type="match status" value="1"/>
</dbReference>
<evidence type="ECO:0000256" key="6">
    <source>
        <dbReference type="ARBA" id="ARBA00023136"/>
    </source>
</evidence>
<keyword evidence="4 11" id="KW-1133">Transmembrane helix</keyword>
<dbReference type="PROSITE" id="PS50262">
    <property type="entry name" value="G_PROTEIN_RECEP_F1_2"/>
    <property type="match status" value="1"/>
</dbReference>
<feature type="domain" description="G-protein coupled receptors family 1 profile" evidence="12">
    <location>
        <begin position="72"/>
        <end position="464"/>
    </location>
</feature>
<keyword evidence="5 9" id="KW-0297">G-protein coupled receptor</keyword>
<sequence>MTTIEQLKFVEILICSKIGGTLRHFEPAYRMPNFTSTTNGCLETDLDAEQPKIIIHVAMGMVALLSVCGIIGNALVILAFSRQKHKLSSTIFILTLAVTDFLTSLITMPYTVVIELMDFYIWYDFPCKLYQFMKTTTIPFSAFVMVAIALDRYLCIVYPFKHIMTIKRAKITVATLALLAFVIGVICSLMIGTYHIVPPDKPECIVKNDNSSQAVIYRSEPLSSSANLTVMYEMHVPRNSLEGTVDNITKVKPQPGDIVQTGMCRRSHVIFGPKFFGVYQHLYSSLFGVCAVMVIILYGLTYRSVLAHRRKRLNISNKCCGILSRNMEEETTIEHNECTTLHNVEHSPATNGKDRESIRMTDTYRERAGTVDSTGNDTNGQSQQNNHNNKPETDAHIKPAGVSRAKLKRLRVANIKTALMLSIVAFIYILAFTPAWMMALHVLSMNVIVYYLYFTYNVANPVIYAFLNNNFRTHLQAMFHCRQ</sequence>
<evidence type="ECO:0000313" key="14">
    <source>
        <dbReference type="Proteomes" id="UP001164746"/>
    </source>
</evidence>
<evidence type="ECO:0000256" key="4">
    <source>
        <dbReference type="ARBA" id="ARBA00022989"/>
    </source>
</evidence>
<comment type="similarity">
    <text evidence="9">Belongs to the G-protein coupled receptor 1 family.</text>
</comment>
<keyword evidence="2" id="KW-1003">Cell membrane</keyword>
<dbReference type="PANTHER" id="PTHR24249">
    <property type="entry name" value="HISTAMINE RECEPTOR-RELATED G-PROTEIN COUPLED RECEPTOR"/>
    <property type="match status" value="1"/>
</dbReference>
<feature type="compositionally biased region" description="Polar residues" evidence="10">
    <location>
        <begin position="371"/>
        <end position="388"/>
    </location>
</feature>
<evidence type="ECO:0000256" key="1">
    <source>
        <dbReference type="ARBA" id="ARBA00004651"/>
    </source>
</evidence>
<dbReference type="Pfam" id="PF00001">
    <property type="entry name" value="7tm_1"/>
    <property type="match status" value="1"/>
</dbReference>
<feature type="transmembrane region" description="Helical" evidence="11">
    <location>
        <begin position="282"/>
        <end position="302"/>
    </location>
</feature>
<organism evidence="13 14">
    <name type="scientific">Mya arenaria</name>
    <name type="common">Soft-shell clam</name>
    <dbReference type="NCBI Taxonomy" id="6604"/>
    <lineage>
        <taxon>Eukaryota</taxon>
        <taxon>Metazoa</taxon>
        <taxon>Spiralia</taxon>
        <taxon>Lophotrochozoa</taxon>
        <taxon>Mollusca</taxon>
        <taxon>Bivalvia</taxon>
        <taxon>Autobranchia</taxon>
        <taxon>Heteroconchia</taxon>
        <taxon>Euheterodonta</taxon>
        <taxon>Imparidentia</taxon>
        <taxon>Neoheterodontei</taxon>
        <taxon>Myida</taxon>
        <taxon>Myoidea</taxon>
        <taxon>Myidae</taxon>
        <taxon>Mya</taxon>
    </lineage>
</organism>
<dbReference type="PRINTS" id="PR00237">
    <property type="entry name" value="GPCRRHODOPSN"/>
</dbReference>
<dbReference type="EMBL" id="CP111020">
    <property type="protein sequence ID" value="WAR13961.1"/>
    <property type="molecule type" value="Genomic_DNA"/>
</dbReference>
<evidence type="ECO:0000256" key="11">
    <source>
        <dbReference type="SAM" id="Phobius"/>
    </source>
</evidence>
<evidence type="ECO:0000256" key="3">
    <source>
        <dbReference type="ARBA" id="ARBA00022692"/>
    </source>
</evidence>
<proteinExistence type="inferred from homology"/>
<evidence type="ECO:0000256" key="7">
    <source>
        <dbReference type="ARBA" id="ARBA00023170"/>
    </source>
</evidence>
<feature type="transmembrane region" description="Helical" evidence="11">
    <location>
        <begin position="53"/>
        <end position="79"/>
    </location>
</feature>
<keyword evidence="8 9" id="KW-0807">Transducer</keyword>
<protein>
    <submittedName>
        <fullName evidence="13">NPFF1-like protein</fullName>
    </submittedName>
</protein>
<dbReference type="SUPFAM" id="SSF81321">
    <property type="entry name" value="Family A G protein-coupled receptor-like"/>
    <property type="match status" value="1"/>
</dbReference>
<evidence type="ECO:0000256" key="9">
    <source>
        <dbReference type="RuleBase" id="RU000688"/>
    </source>
</evidence>
<evidence type="ECO:0000256" key="2">
    <source>
        <dbReference type="ARBA" id="ARBA00022475"/>
    </source>
</evidence>
<name>A0ABY7F3P4_MYAAR</name>
<feature type="transmembrane region" description="Helical" evidence="11">
    <location>
        <begin position="418"/>
        <end position="442"/>
    </location>
</feature>
<dbReference type="PROSITE" id="PS00237">
    <property type="entry name" value="G_PROTEIN_RECEP_F1_1"/>
    <property type="match status" value="1"/>
</dbReference>
<feature type="transmembrane region" description="Helical" evidence="11">
    <location>
        <begin position="132"/>
        <end position="150"/>
    </location>
</feature>
<feature type="transmembrane region" description="Helical" evidence="11">
    <location>
        <begin position="171"/>
        <end position="191"/>
    </location>
</feature>
<feature type="transmembrane region" description="Helical" evidence="11">
    <location>
        <begin position="448"/>
        <end position="467"/>
    </location>
</feature>
<keyword evidence="6 11" id="KW-0472">Membrane</keyword>
<feature type="region of interest" description="Disordered" evidence="10">
    <location>
        <begin position="366"/>
        <end position="399"/>
    </location>
</feature>
<evidence type="ECO:0000256" key="8">
    <source>
        <dbReference type="ARBA" id="ARBA00023224"/>
    </source>
</evidence>
<evidence type="ECO:0000259" key="12">
    <source>
        <dbReference type="PROSITE" id="PS50262"/>
    </source>
</evidence>
<gene>
    <name evidence="13" type="ORF">MAR_004066</name>
</gene>
<keyword evidence="7 9" id="KW-0675">Receptor</keyword>
<accession>A0ABY7F3P4</accession>
<dbReference type="SMART" id="SM01381">
    <property type="entry name" value="7TM_GPCR_Srsx"/>
    <property type="match status" value="1"/>
</dbReference>
<dbReference type="InterPro" id="IPR017452">
    <property type="entry name" value="GPCR_Rhodpsn_7TM"/>
</dbReference>
<comment type="subcellular location">
    <subcellularLocation>
        <location evidence="1">Cell membrane</location>
        <topology evidence="1">Multi-pass membrane protein</topology>
    </subcellularLocation>
</comment>
<evidence type="ECO:0000256" key="10">
    <source>
        <dbReference type="SAM" id="MobiDB-lite"/>
    </source>
</evidence>
<evidence type="ECO:0000256" key="5">
    <source>
        <dbReference type="ARBA" id="ARBA00023040"/>
    </source>
</evidence>
<keyword evidence="14" id="KW-1185">Reference proteome</keyword>
<feature type="transmembrane region" description="Helical" evidence="11">
    <location>
        <begin position="91"/>
        <end position="112"/>
    </location>
</feature>
<dbReference type="Proteomes" id="UP001164746">
    <property type="component" value="Chromosome 9"/>
</dbReference>
<dbReference type="InterPro" id="IPR000276">
    <property type="entry name" value="GPCR_Rhodpsn"/>
</dbReference>
<dbReference type="CDD" id="cd00637">
    <property type="entry name" value="7tm_classA_rhodopsin-like"/>
    <property type="match status" value="1"/>
</dbReference>